<sequence>MVGITLSPEQIRAAPPDVRQWLEHEIAATLGLAPAQAPAAPPEAARDHLVALDPAAAAALYESIGAALPLATVFFDLGGEGLPTADGALVAFRLADLARHARLDSVEALLAALDALTTALRRISGDDHAALVLLDRRGYCLVPTQTRTSIGALWRRLVSGATGNTAAPDAAFPVRSPTMPAASHFDGGLPPGFAGPSA</sequence>
<proteinExistence type="predicted"/>
<comment type="caution">
    <text evidence="1">The sequence shown here is derived from an EMBL/GenBank/DDBJ whole genome shotgun (WGS) entry which is preliminary data.</text>
</comment>
<name>A0A7W9FLJ8_9HYPH</name>
<accession>A0A7W9FLJ8</accession>
<dbReference type="Proteomes" id="UP000523821">
    <property type="component" value="Unassembled WGS sequence"/>
</dbReference>
<organism evidence="1 2">
    <name type="scientific">Prosthecomicrobium pneumaticum</name>
    <dbReference type="NCBI Taxonomy" id="81895"/>
    <lineage>
        <taxon>Bacteria</taxon>
        <taxon>Pseudomonadati</taxon>
        <taxon>Pseudomonadota</taxon>
        <taxon>Alphaproteobacteria</taxon>
        <taxon>Hyphomicrobiales</taxon>
        <taxon>Kaistiaceae</taxon>
        <taxon>Prosthecomicrobium</taxon>
    </lineage>
</organism>
<gene>
    <name evidence="1" type="ORF">GGQ63_001968</name>
</gene>
<reference evidence="1 2" key="1">
    <citation type="submission" date="2020-08" db="EMBL/GenBank/DDBJ databases">
        <title>Genomic Encyclopedia of Type Strains, Phase IV (KMG-IV): sequencing the most valuable type-strain genomes for metagenomic binning, comparative biology and taxonomic classification.</title>
        <authorList>
            <person name="Goeker M."/>
        </authorList>
    </citation>
    <scope>NUCLEOTIDE SEQUENCE [LARGE SCALE GENOMIC DNA]</scope>
    <source>
        <strain evidence="1 2">DSM 16268</strain>
    </source>
</reference>
<keyword evidence="2" id="KW-1185">Reference proteome</keyword>
<evidence type="ECO:0000313" key="2">
    <source>
        <dbReference type="Proteomes" id="UP000523821"/>
    </source>
</evidence>
<protein>
    <submittedName>
        <fullName evidence="1">Uncharacterized protein</fullName>
    </submittedName>
</protein>
<dbReference type="RefSeq" id="WP_183855149.1">
    <property type="nucleotide sequence ID" value="NZ_JACHOO010000003.1"/>
</dbReference>
<dbReference type="EMBL" id="JACHOO010000003">
    <property type="protein sequence ID" value="MBB5752914.1"/>
    <property type="molecule type" value="Genomic_DNA"/>
</dbReference>
<evidence type="ECO:0000313" key="1">
    <source>
        <dbReference type="EMBL" id="MBB5752914.1"/>
    </source>
</evidence>
<dbReference type="AlphaFoldDB" id="A0A7W9FLJ8"/>